<accession>A0AAV3Y7F4</accession>
<comment type="caution">
    <text evidence="1">The sequence shown here is derived from an EMBL/GenBank/DDBJ whole genome shotgun (WGS) entry which is preliminary data.</text>
</comment>
<evidence type="ECO:0000313" key="1">
    <source>
        <dbReference type="EMBL" id="GFN78721.1"/>
    </source>
</evidence>
<name>A0AAV3Y7F4_9GAST</name>
<gene>
    <name evidence="1" type="ORF">PoB_000522700</name>
</gene>
<dbReference type="EMBL" id="BLXT01000597">
    <property type="protein sequence ID" value="GFN78721.1"/>
    <property type="molecule type" value="Genomic_DNA"/>
</dbReference>
<dbReference type="Proteomes" id="UP000735302">
    <property type="component" value="Unassembled WGS sequence"/>
</dbReference>
<keyword evidence="2" id="KW-1185">Reference proteome</keyword>
<evidence type="ECO:0000313" key="2">
    <source>
        <dbReference type="Proteomes" id="UP000735302"/>
    </source>
</evidence>
<reference evidence="1 2" key="1">
    <citation type="journal article" date="2021" name="Elife">
        <title>Chloroplast acquisition without the gene transfer in kleptoplastic sea slugs, Plakobranchus ocellatus.</title>
        <authorList>
            <person name="Maeda T."/>
            <person name="Takahashi S."/>
            <person name="Yoshida T."/>
            <person name="Shimamura S."/>
            <person name="Takaki Y."/>
            <person name="Nagai Y."/>
            <person name="Toyoda A."/>
            <person name="Suzuki Y."/>
            <person name="Arimoto A."/>
            <person name="Ishii H."/>
            <person name="Satoh N."/>
            <person name="Nishiyama T."/>
            <person name="Hasebe M."/>
            <person name="Maruyama T."/>
            <person name="Minagawa J."/>
            <person name="Obokata J."/>
            <person name="Shigenobu S."/>
        </authorList>
    </citation>
    <scope>NUCLEOTIDE SEQUENCE [LARGE SCALE GENOMIC DNA]</scope>
</reference>
<organism evidence="1 2">
    <name type="scientific">Plakobranchus ocellatus</name>
    <dbReference type="NCBI Taxonomy" id="259542"/>
    <lineage>
        <taxon>Eukaryota</taxon>
        <taxon>Metazoa</taxon>
        <taxon>Spiralia</taxon>
        <taxon>Lophotrochozoa</taxon>
        <taxon>Mollusca</taxon>
        <taxon>Gastropoda</taxon>
        <taxon>Heterobranchia</taxon>
        <taxon>Euthyneura</taxon>
        <taxon>Panpulmonata</taxon>
        <taxon>Sacoglossa</taxon>
        <taxon>Placobranchoidea</taxon>
        <taxon>Plakobranchidae</taxon>
        <taxon>Plakobranchus</taxon>
    </lineage>
</organism>
<protein>
    <submittedName>
        <fullName evidence="1">Uncharacterized protein</fullName>
    </submittedName>
</protein>
<dbReference type="AlphaFoldDB" id="A0AAV3Y7F4"/>
<proteinExistence type="predicted"/>
<sequence length="179" mass="20771">MFAACLCSIIKAKLQRVSCEFKNLHALLQRTKRDECKFQNNCYEVGSVYPVGCSVYTCIKKKVNGEFVAHIQHTSGGCLVNKKCYRPEAIFEDYCATLFCLPEFGETKEPVYRTVVLGYKCKDHEGKCVNKKKKFTYKHEGKTYTDCKCTVWHHAPYNKYLHRIECAQKSFPTEYFPID</sequence>